<gene>
    <name evidence="1" type="ORF">AE618_07590</name>
</gene>
<comment type="caution">
    <text evidence="1">The sequence shown here is derived from an EMBL/GenBank/DDBJ whole genome shotgun (WGS) entry which is preliminary data.</text>
</comment>
<protein>
    <submittedName>
        <fullName evidence="1">Membrane protein</fullName>
    </submittedName>
</protein>
<keyword evidence="2" id="KW-1185">Reference proteome</keyword>
<dbReference type="RefSeq" id="WP_054208434.1">
    <property type="nucleotide sequence ID" value="NZ_LGSZ01000028.1"/>
</dbReference>
<dbReference type="InterPro" id="IPR016181">
    <property type="entry name" value="Acyl_CoA_acyltransferase"/>
</dbReference>
<reference evidence="1 2" key="1">
    <citation type="submission" date="2015-07" db="EMBL/GenBank/DDBJ databases">
        <title>Whole genome sequencing of Bosea vaviloviae isolated from cave pool.</title>
        <authorList>
            <person name="Tan N.E.H."/>
            <person name="Lee Y.P."/>
            <person name="Gan H.M."/>
            <person name="Barton H."/>
            <person name="Savka M.A."/>
        </authorList>
    </citation>
    <scope>NUCLEOTIDE SEQUENCE [LARGE SCALE GENOMIC DNA]</scope>
    <source>
        <strain evidence="1 2">SD260</strain>
    </source>
</reference>
<dbReference type="PATRIC" id="fig|1526658.3.peg.2192"/>
<dbReference type="AlphaFoldDB" id="A0A0N1FJ96"/>
<evidence type="ECO:0000313" key="1">
    <source>
        <dbReference type="EMBL" id="KPH81600.1"/>
    </source>
</evidence>
<dbReference type="OrthoDB" id="7648502at2"/>
<sequence>MLRFWLKALRRPALDLTLTTHPGLVTRIIERPGRQLDDAALAALVEQLRSVAGRTLGSGALTYGVFSGERERLSQTIVTLITEKESGRPIAFNALAQMGVTLNGEPQEVTHLGLVMVDPDARGRGLSGVLYGLTVLVLFIRGGLRPRWISNVTQVPGVVGMVCQTFSDIYPSPDAGARQSFAHLTLARQIMRDHRHVFGVGGEAGFDEGRSVITDAYTGGSDDLKKSFDAATQHREPRYNAFCASELDYGRGDDLLQIGRMDLAAARRYLLGQLPRASLPGLLGAGVFLLLQRLVLPVLYWLDDGRRFGLLRPRPSKQTS</sequence>
<proteinExistence type="predicted"/>
<dbReference type="EMBL" id="LGSZ01000028">
    <property type="protein sequence ID" value="KPH81600.1"/>
    <property type="molecule type" value="Genomic_DNA"/>
</dbReference>
<organism evidence="1 2">
    <name type="scientific">Bosea vaviloviae</name>
    <dbReference type="NCBI Taxonomy" id="1526658"/>
    <lineage>
        <taxon>Bacteria</taxon>
        <taxon>Pseudomonadati</taxon>
        <taxon>Pseudomonadota</taxon>
        <taxon>Alphaproteobacteria</taxon>
        <taxon>Hyphomicrobiales</taxon>
        <taxon>Boseaceae</taxon>
        <taxon>Bosea</taxon>
    </lineage>
</organism>
<name>A0A0N1FJ96_9HYPH</name>
<dbReference type="Proteomes" id="UP000037822">
    <property type="component" value="Unassembled WGS sequence"/>
</dbReference>
<dbReference type="Gene3D" id="3.40.630.30">
    <property type="match status" value="1"/>
</dbReference>
<dbReference type="SUPFAM" id="SSF55729">
    <property type="entry name" value="Acyl-CoA N-acyltransferases (Nat)"/>
    <property type="match status" value="1"/>
</dbReference>
<accession>A0A0N1FJ96</accession>
<evidence type="ECO:0000313" key="2">
    <source>
        <dbReference type="Proteomes" id="UP000037822"/>
    </source>
</evidence>